<proteinExistence type="predicted"/>
<sequence>MSDEQAAPETTDLGVIPISEIKPEDVGTLTLTYTDGVPGLTLSGGTVVPADLTVSDESGNPVAVYTAAPIASVNIAEVSARRHAYDYGVIHLNADPLFEAEPGEAGGSLGG</sequence>
<reference evidence="1 2" key="1">
    <citation type="submission" date="2021-06" db="EMBL/GenBank/DDBJ databases">
        <title>Actinomycetes sequencing.</title>
        <authorList>
            <person name="Shan Q."/>
        </authorList>
    </citation>
    <scope>NUCLEOTIDE SEQUENCE [LARGE SCALE GENOMIC DNA]</scope>
    <source>
        <strain evidence="1 2">NEAU-G5</strain>
    </source>
</reference>
<name>A0ABS6B4T0_9NOCA</name>
<keyword evidence="2" id="KW-1185">Reference proteome</keyword>
<organism evidence="1 2">
    <name type="scientific">Nocardia albiluteola</name>
    <dbReference type="NCBI Taxonomy" id="2842303"/>
    <lineage>
        <taxon>Bacteria</taxon>
        <taxon>Bacillati</taxon>
        <taxon>Actinomycetota</taxon>
        <taxon>Actinomycetes</taxon>
        <taxon>Mycobacteriales</taxon>
        <taxon>Nocardiaceae</taxon>
        <taxon>Nocardia</taxon>
    </lineage>
</organism>
<dbReference type="Proteomes" id="UP000733379">
    <property type="component" value="Unassembled WGS sequence"/>
</dbReference>
<comment type="caution">
    <text evidence="1">The sequence shown here is derived from an EMBL/GenBank/DDBJ whole genome shotgun (WGS) entry which is preliminary data.</text>
</comment>
<dbReference type="RefSeq" id="WP_215919549.1">
    <property type="nucleotide sequence ID" value="NZ_JAHKNI010000007.1"/>
</dbReference>
<gene>
    <name evidence="1" type="ORF">KO481_23165</name>
</gene>
<protein>
    <recommendedName>
        <fullName evidence="3">Ig-like domain-containing protein</fullName>
    </recommendedName>
</protein>
<evidence type="ECO:0000313" key="1">
    <source>
        <dbReference type="EMBL" id="MBU3064421.1"/>
    </source>
</evidence>
<evidence type="ECO:0000313" key="2">
    <source>
        <dbReference type="Proteomes" id="UP000733379"/>
    </source>
</evidence>
<evidence type="ECO:0008006" key="3">
    <source>
        <dbReference type="Google" id="ProtNLM"/>
    </source>
</evidence>
<dbReference type="EMBL" id="JAHKNI010000007">
    <property type="protein sequence ID" value="MBU3064421.1"/>
    <property type="molecule type" value="Genomic_DNA"/>
</dbReference>
<accession>A0ABS6B4T0</accession>